<feature type="compositionally biased region" description="Pro residues" evidence="1">
    <location>
        <begin position="587"/>
        <end position="600"/>
    </location>
</feature>
<keyword evidence="3" id="KW-1185">Reference proteome</keyword>
<name>A0A409WEG8_9AGAR</name>
<feature type="compositionally biased region" description="Low complexity" evidence="1">
    <location>
        <begin position="601"/>
        <end position="610"/>
    </location>
</feature>
<feature type="region of interest" description="Disordered" evidence="1">
    <location>
        <begin position="47"/>
        <end position="84"/>
    </location>
</feature>
<dbReference type="OrthoDB" id="3066350at2759"/>
<feature type="compositionally biased region" description="Basic and acidic residues" evidence="1">
    <location>
        <begin position="47"/>
        <end position="58"/>
    </location>
</feature>
<dbReference type="AlphaFoldDB" id="A0A409WEG8"/>
<feature type="compositionally biased region" description="Low complexity" evidence="1">
    <location>
        <begin position="671"/>
        <end position="691"/>
    </location>
</feature>
<sequence length="952" mass="103971">MVNPGAFRGSRKDFLISQKAEYAEAVIGGYVADALANIQRRYFKRYPPELPHDEEPTPEHLAAVDDDGPDPEMEEPDAEKMSPEDYQQALKALEQRSETIRYRKAQIKRWQAYQYMKDNDVDVMEPSAENPFSALVQQLSGKEAQRPRKKTPVNVWRKTQRHNIEARVKNLAEAQGIPKDRWAALRDKVARQMFSELPAATQDKWKVQAGEESKAAFDEYERSVSSNPSTDPQDRQIAIQGLVRVTQPILETLRKVTGWNFTLLAGGPEPAHGGMLNIISVHAGLTPGDVKMNFGRSERAAYKDVIVPIFGRFLKKCFSPEECRSRALTADQGLVPLREDELENSGETLDLFKYFEAQFPSGDSPTSDGNSSTISSNHSSSPPVPTTSDTSVSTPWAAGAASATPLGESTPPSEPPPATSSSDGDSPTLPPQTMSCPTVSQRPGFVEPAAAPPPLVVNPPTSDRESPDISSSEPNLVEQLTAASVEEVPQQVLPDHASMDVEVPIGEPPDMLFGQDLRHLSPPPPLRASLPPSPRASPPQLPLSLPPSPRASPQLRASVLPASEAPPLQLLVSLGPALRASPQLPASLPPSPRASPPPFPRASSPFHPTSLPCPPSPSPPATGPASPPPTRASSPISTTLQSRPTTPPASTSGAELGYRVIRNLPAPWPSSPSRSTRTKSRSPSPSATSASQYVLRNASYPTPPVDLCSMMSTRSSRKRRSSVSSSVSTASDVSVPKRLRTSSNSSRPSKSSRRPKPSRPSFNSSQISTANPSCELALTTSMATIPSDGTPRWFEDALLMVQMKDLGPQWLTLLERWTEFEKRAEYKENGKLGSQNRPVCIGDWIQRKRSTTWRPVVEIKEMQKTFKKWWISLQPKWRLSDDGKIIRSAVRGDWSCLRKSGLNGLYSVIAGLYFWGTTLGGEGVEQDQWVKVVEDVELVIRCMLEPNNLSAG</sequence>
<dbReference type="EMBL" id="NHYE01005107">
    <property type="protein sequence ID" value="PPQ76893.1"/>
    <property type="molecule type" value="Genomic_DNA"/>
</dbReference>
<dbReference type="Proteomes" id="UP000284706">
    <property type="component" value="Unassembled WGS sequence"/>
</dbReference>
<reference evidence="2 3" key="1">
    <citation type="journal article" date="2018" name="Evol. Lett.">
        <title>Horizontal gene cluster transfer increased hallucinogenic mushroom diversity.</title>
        <authorList>
            <person name="Reynolds H.T."/>
            <person name="Vijayakumar V."/>
            <person name="Gluck-Thaler E."/>
            <person name="Korotkin H.B."/>
            <person name="Matheny P.B."/>
            <person name="Slot J.C."/>
        </authorList>
    </citation>
    <scope>NUCLEOTIDE SEQUENCE [LARGE SCALE GENOMIC DNA]</scope>
    <source>
        <strain evidence="2 3">SRW20</strain>
    </source>
</reference>
<evidence type="ECO:0000313" key="3">
    <source>
        <dbReference type="Proteomes" id="UP000284706"/>
    </source>
</evidence>
<feature type="region of interest" description="Disordered" evidence="1">
    <location>
        <begin position="580"/>
        <end position="770"/>
    </location>
</feature>
<feature type="compositionally biased region" description="Polar residues" evidence="1">
    <location>
        <begin position="431"/>
        <end position="441"/>
    </location>
</feature>
<feature type="compositionally biased region" description="Acidic residues" evidence="1">
    <location>
        <begin position="64"/>
        <end position="77"/>
    </location>
</feature>
<dbReference type="STRING" id="231916.A0A409WEG8"/>
<evidence type="ECO:0000313" key="2">
    <source>
        <dbReference type="EMBL" id="PPQ76893.1"/>
    </source>
</evidence>
<proteinExistence type="predicted"/>
<feature type="compositionally biased region" description="Low complexity" evidence="1">
    <location>
        <begin position="722"/>
        <end position="734"/>
    </location>
</feature>
<organism evidence="2 3">
    <name type="scientific">Gymnopilus dilepis</name>
    <dbReference type="NCBI Taxonomy" id="231916"/>
    <lineage>
        <taxon>Eukaryota</taxon>
        <taxon>Fungi</taxon>
        <taxon>Dikarya</taxon>
        <taxon>Basidiomycota</taxon>
        <taxon>Agaricomycotina</taxon>
        <taxon>Agaricomycetes</taxon>
        <taxon>Agaricomycetidae</taxon>
        <taxon>Agaricales</taxon>
        <taxon>Agaricineae</taxon>
        <taxon>Hymenogastraceae</taxon>
        <taxon>Gymnopilus</taxon>
    </lineage>
</organism>
<evidence type="ECO:0000256" key="1">
    <source>
        <dbReference type="SAM" id="MobiDB-lite"/>
    </source>
</evidence>
<protein>
    <submittedName>
        <fullName evidence="2">Uncharacterized protein</fullName>
    </submittedName>
</protein>
<feature type="compositionally biased region" description="Polar residues" evidence="1">
    <location>
        <begin position="640"/>
        <end position="653"/>
    </location>
</feature>
<accession>A0A409WEG8</accession>
<feature type="compositionally biased region" description="Pro residues" evidence="1">
    <location>
        <begin position="611"/>
        <end position="630"/>
    </location>
</feature>
<feature type="compositionally biased region" description="Low complexity" evidence="1">
    <location>
        <begin position="364"/>
        <end position="395"/>
    </location>
</feature>
<feature type="region of interest" description="Disordered" evidence="1">
    <location>
        <begin position="360"/>
        <end position="560"/>
    </location>
</feature>
<gene>
    <name evidence="2" type="ORF">CVT26_000663</name>
</gene>
<comment type="caution">
    <text evidence="2">The sequence shown here is derived from an EMBL/GenBank/DDBJ whole genome shotgun (WGS) entry which is preliminary data.</text>
</comment>
<feature type="compositionally biased region" description="Pro residues" evidence="1">
    <location>
        <begin position="521"/>
        <end position="550"/>
    </location>
</feature>
<dbReference type="InParanoid" id="A0A409WEG8"/>